<dbReference type="PROSITE" id="PS00102">
    <property type="entry name" value="PHOSPHORYLASE"/>
    <property type="match status" value="1"/>
</dbReference>
<keyword evidence="11" id="KW-1185">Reference proteome</keyword>
<dbReference type="Proteomes" id="UP000199287">
    <property type="component" value="Unassembled WGS sequence"/>
</dbReference>
<evidence type="ECO:0000256" key="5">
    <source>
        <dbReference type="ARBA" id="ARBA00022676"/>
    </source>
</evidence>
<dbReference type="SUPFAM" id="SSF53756">
    <property type="entry name" value="UDP-Glycosyltransferase/glycogen phosphorylase"/>
    <property type="match status" value="1"/>
</dbReference>
<keyword evidence="5" id="KW-0328">Glycosyltransferase</keyword>
<comment type="similarity">
    <text evidence="3">Belongs to the glycogen phosphorylase family.</text>
</comment>
<keyword evidence="7" id="KW-0663">Pyridoxal phosphate</keyword>
<dbReference type="GO" id="GO:0008184">
    <property type="term" value="F:glycogen phosphorylase activity"/>
    <property type="evidence" value="ECO:0007669"/>
    <property type="project" value="InterPro"/>
</dbReference>
<dbReference type="PANTHER" id="PTHR42655:SF1">
    <property type="entry name" value="GLYCOGEN PHOSPHORYLASE"/>
    <property type="match status" value="1"/>
</dbReference>
<dbReference type="Pfam" id="PF00343">
    <property type="entry name" value="Phosphorylase"/>
    <property type="match status" value="1"/>
</dbReference>
<comment type="function">
    <text evidence="9">Phosphorylase is an important allosteric enzyme in carbohydrate metabolism. Enzymes from different sources differ in their regulatory mechanisms and in their natural substrates. However, all known phosphorylases share catalytic and structural properties.</text>
</comment>
<proteinExistence type="inferred from homology"/>
<reference evidence="11" key="1">
    <citation type="submission" date="2016-10" db="EMBL/GenBank/DDBJ databases">
        <authorList>
            <person name="Varghese N."/>
            <person name="Submissions S."/>
        </authorList>
    </citation>
    <scope>NUCLEOTIDE SEQUENCE [LARGE SCALE GENOMIC DNA]</scope>
    <source>
        <strain evidence="11">Z-7934</strain>
    </source>
</reference>
<evidence type="ECO:0000313" key="10">
    <source>
        <dbReference type="EMBL" id="SFI35721.1"/>
    </source>
</evidence>
<dbReference type="InterPro" id="IPR011834">
    <property type="entry name" value="Agluc_phsphrylas"/>
</dbReference>
<protein>
    <recommendedName>
        <fullName evidence="4">glycogen phosphorylase</fullName>
        <ecNumber evidence="4">2.4.1.1</ecNumber>
    </recommendedName>
</protein>
<evidence type="ECO:0000256" key="2">
    <source>
        <dbReference type="ARBA" id="ARBA00001933"/>
    </source>
</evidence>
<comment type="cofactor">
    <cofactor evidence="2">
        <name>pyridoxal 5'-phosphate</name>
        <dbReference type="ChEBI" id="CHEBI:597326"/>
    </cofactor>
</comment>
<keyword evidence="6" id="KW-0808">Transferase</keyword>
<dbReference type="AlphaFoldDB" id="A0A1I3HJ88"/>
<organism evidence="10 11">
    <name type="scientific">Tindallia magadiensis</name>
    <dbReference type="NCBI Taxonomy" id="69895"/>
    <lineage>
        <taxon>Bacteria</taxon>
        <taxon>Bacillati</taxon>
        <taxon>Bacillota</taxon>
        <taxon>Clostridia</taxon>
        <taxon>Peptostreptococcales</taxon>
        <taxon>Tindalliaceae</taxon>
        <taxon>Tindallia</taxon>
    </lineage>
</organism>
<evidence type="ECO:0000256" key="4">
    <source>
        <dbReference type="ARBA" id="ARBA00012591"/>
    </source>
</evidence>
<keyword evidence="8" id="KW-0119">Carbohydrate metabolism</keyword>
<gene>
    <name evidence="10" type="ORF">SAMN05192551_11347</name>
</gene>
<evidence type="ECO:0000256" key="7">
    <source>
        <dbReference type="ARBA" id="ARBA00022898"/>
    </source>
</evidence>
<evidence type="ECO:0000256" key="6">
    <source>
        <dbReference type="ARBA" id="ARBA00022679"/>
    </source>
</evidence>
<dbReference type="EMBL" id="FOQA01000013">
    <property type="protein sequence ID" value="SFI35721.1"/>
    <property type="molecule type" value="Genomic_DNA"/>
</dbReference>
<dbReference type="STRING" id="69895.SAMN05192551_11347"/>
<dbReference type="PANTHER" id="PTHR42655">
    <property type="entry name" value="GLYCOGEN PHOSPHORYLASE"/>
    <property type="match status" value="1"/>
</dbReference>
<dbReference type="EC" id="2.4.1.1" evidence="4"/>
<evidence type="ECO:0000256" key="8">
    <source>
        <dbReference type="ARBA" id="ARBA00023277"/>
    </source>
</evidence>
<dbReference type="InterPro" id="IPR000811">
    <property type="entry name" value="Glyco_trans_35"/>
</dbReference>
<comment type="catalytic activity">
    <reaction evidence="1">
        <text>[(1-&gt;4)-alpha-D-glucosyl](n) + phosphate = [(1-&gt;4)-alpha-D-glucosyl](n-1) + alpha-D-glucose 1-phosphate</text>
        <dbReference type="Rhea" id="RHEA:41732"/>
        <dbReference type="Rhea" id="RHEA-COMP:9584"/>
        <dbReference type="Rhea" id="RHEA-COMP:9586"/>
        <dbReference type="ChEBI" id="CHEBI:15444"/>
        <dbReference type="ChEBI" id="CHEBI:43474"/>
        <dbReference type="ChEBI" id="CHEBI:58601"/>
        <dbReference type="EC" id="2.4.1.1"/>
    </reaction>
</comment>
<evidence type="ECO:0000313" key="11">
    <source>
        <dbReference type="Proteomes" id="UP000199287"/>
    </source>
</evidence>
<evidence type="ECO:0000256" key="9">
    <source>
        <dbReference type="ARBA" id="ARBA00025174"/>
    </source>
</evidence>
<name>A0A1I3HJ88_9FIRM</name>
<dbReference type="GO" id="GO:0005975">
    <property type="term" value="P:carbohydrate metabolic process"/>
    <property type="evidence" value="ECO:0007669"/>
    <property type="project" value="InterPro"/>
</dbReference>
<accession>A0A1I3HJ88</accession>
<evidence type="ECO:0000256" key="3">
    <source>
        <dbReference type="ARBA" id="ARBA00006047"/>
    </source>
</evidence>
<dbReference type="InterPro" id="IPR035090">
    <property type="entry name" value="Pyridoxal_P_attach_site"/>
</dbReference>
<evidence type="ECO:0000256" key="1">
    <source>
        <dbReference type="ARBA" id="ARBA00001275"/>
    </source>
</evidence>
<sequence>MDVGTVMIREERMVSLKKQESKQGVIAYFCMEYGLESSFKIYSGGLGILAGDHLKACKDTGLPVVGIGIKWEQGYVEQYLDKEGTVTDCYRNINFSHLEDTGIIVEVVIREEKVPVKVWKTEAYGNAPLLLLDTNISGSPHHGITKNLYGGNSEDRVAQEMVLGAGGIKALRAMGYSVNTYHFNEGHAAIAGLELISEKMSKGLSFHNAWEETKKEIVFTTHTPVEAGNETHPISRFLYMNANQGLTIEQLIEIGGAPFNMTVAGLRLSRKVNTVAELHLETTKKMWKSVTGKAPMINITNGVHLKTWMDDGFLEQKLEKEKCLEIHQKNKRNLIKLIEERTGAVFQPEKLTIGFARRMTPYKRSDLIFSDRAKIDQLLKQEKIQLVFSGKAHPMDNAGKEKMGAIYEMQKKYPNAIVFLQNYDMEIGALITRGCDVWLNNPQRPKEACGTSGMKAAMNGVLNLSILDGWWPEACQHGVNGWAIGDAITPKREEQQDQKDAKALYEILEKEVIPLYYKNNEKWAAMMLKSIETTKEAFSAERMVNEYWNKMYKPKKGRGLV</sequence>
<dbReference type="Gene3D" id="3.40.50.2000">
    <property type="entry name" value="Glycogen Phosphorylase B"/>
    <property type="match status" value="2"/>
</dbReference>
<dbReference type="NCBIfam" id="TIGR02094">
    <property type="entry name" value="more_P_ylases"/>
    <property type="match status" value="2"/>
</dbReference>
<dbReference type="GO" id="GO:0030170">
    <property type="term" value="F:pyridoxal phosphate binding"/>
    <property type="evidence" value="ECO:0007669"/>
    <property type="project" value="InterPro"/>
</dbReference>
<dbReference type="InterPro" id="IPR052182">
    <property type="entry name" value="Glycogen/Maltodextrin_Phosph"/>
</dbReference>